<keyword evidence="1" id="KW-0805">Transcription regulation</keyword>
<dbReference type="InterPro" id="IPR014757">
    <property type="entry name" value="Tscrpt_reg_IclR_C"/>
</dbReference>
<feature type="domain" description="HTH iclR-type" evidence="4">
    <location>
        <begin position="7"/>
        <end position="68"/>
    </location>
</feature>
<dbReference type="InterPro" id="IPR036388">
    <property type="entry name" value="WH-like_DNA-bd_sf"/>
</dbReference>
<dbReference type="Proteomes" id="UP000322025">
    <property type="component" value="Unassembled WGS sequence"/>
</dbReference>
<dbReference type="AlphaFoldDB" id="A0A5M9HXA4"/>
<dbReference type="GO" id="GO:0003677">
    <property type="term" value="F:DNA binding"/>
    <property type="evidence" value="ECO:0007669"/>
    <property type="project" value="UniProtKB-KW"/>
</dbReference>
<evidence type="ECO:0000313" key="6">
    <source>
        <dbReference type="EMBL" id="KAA8501243.1"/>
    </source>
</evidence>
<dbReference type="PANTHER" id="PTHR30136:SF24">
    <property type="entry name" value="HTH-TYPE TRANSCRIPTIONAL REPRESSOR ALLR"/>
    <property type="match status" value="1"/>
</dbReference>
<dbReference type="PROSITE" id="PS51077">
    <property type="entry name" value="HTH_ICLR"/>
    <property type="match status" value="1"/>
</dbReference>
<keyword evidence="7" id="KW-1185">Reference proteome</keyword>
<dbReference type="GO" id="GO:0003700">
    <property type="term" value="F:DNA-binding transcription factor activity"/>
    <property type="evidence" value="ECO:0007669"/>
    <property type="project" value="TreeGrafter"/>
</dbReference>
<dbReference type="Pfam" id="PF01614">
    <property type="entry name" value="IclR_C"/>
    <property type="match status" value="1"/>
</dbReference>
<dbReference type="SUPFAM" id="SSF55781">
    <property type="entry name" value="GAF domain-like"/>
    <property type="match status" value="1"/>
</dbReference>
<keyword evidence="2" id="KW-0238">DNA-binding</keyword>
<evidence type="ECO:0000256" key="3">
    <source>
        <dbReference type="ARBA" id="ARBA00023163"/>
    </source>
</evidence>
<feature type="domain" description="IclR-ED" evidence="5">
    <location>
        <begin position="69"/>
        <end position="253"/>
    </location>
</feature>
<dbReference type="InterPro" id="IPR029016">
    <property type="entry name" value="GAF-like_dom_sf"/>
</dbReference>
<dbReference type="GO" id="GO:0045892">
    <property type="term" value="P:negative regulation of DNA-templated transcription"/>
    <property type="evidence" value="ECO:0007669"/>
    <property type="project" value="TreeGrafter"/>
</dbReference>
<evidence type="ECO:0000256" key="2">
    <source>
        <dbReference type="ARBA" id="ARBA00023125"/>
    </source>
</evidence>
<dbReference type="InterPro" id="IPR050707">
    <property type="entry name" value="HTH_MetabolicPath_Reg"/>
</dbReference>
<gene>
    <name evidence="6" type="ORF">FNY66_09040</name>
</gene>
<evidence type="ECO:0000256" key="1">
    <source>
        <dbReference type="ARBA" id="ARBA00023015"/>
    </source>
</evidence>
<name>A0A5M9HXA4_9FIRM</name>
<dbReference type="SMART" id="SM00346">
    <property type="entry name" value="HTH_ICLR"/>
    <property type="match status" value="1"/>
</dbReference>
<dbReference type="Gene3D" id="1.10.10.10">
    <property type="entry name" value="Winged helix-like DNA-binding domain superfamily/Winged helix DNA-binding domain"/>
    <property type="match status" value="1"/>
</dbReference>
<dbReference type="InterPro" id="IPR036390">
    <property type="entry name" value="WH_DNA-bd_sf"/>
</dbReference>
<accession>A0A5M9HXA4</accession>
<dbReference type="RefSeq" id="WP_150310892.1">
    <property type="nucleotide sequence ID" value="NZ_VMSO01000010.1"/>
</dbReference>
<dbReference type="EMBL" id="VMSO01000010">
    <property type="protein sequence ID" value="KAA8501243.1"/>
    <property type="molecule type" value="Genomic_DNA"/>
</dbReference>
<proteinExistence type="predicted"/>
<evidence type="ECO:0000313" key="7">
    <source>
        <dbReference type="Proteomes" id="UP000322025"/>
    </source>
</evidence>
<dbReference type="SUPFAM" id="SSF46785">
    <property type="entry name" value="Winged helix' DNA-binding domain"/>
    <property type="match status" value="1"/>
</dbReference>
<evidence type="ECO:0000259" key="5">
    <source>
        <dbReference type="PROSITE" id="PS51078"/>
    </source>
</evidence>
<organism evidence="6 7">
    <name type="scientific">Mediterraneibacter catenae</name>
    <dbReference type="NCBI Taxonomy" id="2594882"/>
    <lineage>
        <taxon>Bacteria</taxon>
        <taxon>Bacillati</taxon>
        <taxon>Bacillota</taxon>
        <taxon>Clostridia</taxon>
        <taxon>Lachnospirales</taxon>
        <taxon>Lachnospiraceae</taxon>
        <taxon>Mediterraneibacter</taxon>
    </lineage>
</organism>
<dbReference type="Pfam" id="PF09339">
    <property type="entry name" value="HTH_IclR"/>
    <property type="match status" value="1"/>
</dbReference>
<dbReference type="PROSITE" id="PS51078">
    <property type="entry name" value="ICLR_ED"/>
    <property type="match status" value="1"/>
</dbReference>
<dbReference type="Gene3D" id="3.30.450.40">
    <property type="match status" value="1"/>
</dbReference>
<dbReference type="PANTHER" id="PTHR30136">
    <property type="entry name" value="HELIX-TURN-HELIX TRANSCRIPTIONAL REGULATOR, ICLR FAMILY"/>
    <property type="match status" value="1"/>
</dbReference>
<dbReference type="InterPro" id="IPR005471">
    <property type="entry name" value="Tscrpt_reg_IclR_N"/>
</dbReference>
<comment type="caution">
    <text evidence="6">The sequence shown here is derived from an EMBL/GenBank/DDBJ whole genome shotgun (WGS) entry which is preliminary data.</text>
</comment>
<evidence type="ECO:0000259" key="4">
    <source>
        <dbReference type="PROSITE" id="PS51077"/>
    </source>
</evidence>
<sequence>MEEKNPIQVAGRLFGALEMLIENRSAGLMEISERLGLNKSTAHRVLNSLIYMGYARQNETSGRYEPSLKIVDLAGKIMSNMDIIHMVRPFLRRLMEQADETVHFVEREGVEAVYIDKVEAMRNGIQMVSRIGSRIPLYCSGVGKAMLAYMDEQEVKDVWKNSNIHALTPYTITDFNVFRQELEKTRERGYALDNEENERGVRCIAVSLQEYTGRRRYAFSISAPVSRMDDERIKCLTGYILETKEQIEKIINGLHV</sequence>
<reference evidence="6" key="1">
    <citation type="submission" date="2019-07" db="EMBL/GenBank/DDBJ databases">
        <authorList>
            <person name="Wongkuna S."/>
            <person name="Scaria J."/>
        </authorList>
    </citation>
    <scope>NUCLEOTIDE SEQUENCE [LARGE SCALE GENOMIC DNA]</scope>
    <source>
        <strain evidence="6">SW178</strain>
    </source>
</reference>
<protein>
    <submittedName>
        <fullName evidence="6">IclR family transcriptional regulator</fullName>
    </submittedName>
</protein>
<dbReference type="OrthoDB" id="9791752at2"/>
<keyword evidence="3" id="KW-0804">Transcription</keyword>